<evidence type="ECO:0000313" key="6">
    <source>
        <dbReference type="Proteomes" id="UP001172737"/>
    </source>
</evidence>
<dbReference type="PANTHER" id="PTHR43537:SF49">
    <property type="entry name" value="TRANSCRIPTIONAL REGULATORY PROTEIN"/>
    <property type="match status" value="1"/>
</dbReference>
<proteinExistence type="predicted"/>
<keyword evidence="3" id="KW-0804">Transcription</keyword>
<dbReference type="SMART" id="SM00345">
    <property type="entry name" value="HTH_GNTR"/>
    <property type="match status" value="1"/>
</dbReference>
<dbReference type="InterPro" id="IPR011711">
    <property type="entry name" value="GntR_C"/>
</dbReference>
<dbReference type="CDD" id="cd07377">
    <property type="entry name" value="WHTH_GntR"/>
    <property type="match status" value="1"/>
</dbReference>
<dbReference type="GO" id="GO:0003700">
    <property type="term" value="F:DNA-binding transcription factor activity"/>
    <property type="evidence" value="ECO:0007669"/>
    <property type="project" value="InterPro"/>
</dbReference>
<protein>
    <submittedName>
        <fullName evidence="5">GntR family transcriptional regulator</fullName>
    </submittedName>
</protein>
<dbReference type="Gene3D" id="1.10.10.10">
    <property type="entry name" value="Winged helix-like DNA-binding domain superfamily/Winged helix DNA-binding domain"/>
    <property type="match status" value="1"/>
</dbReference>
<feature type="domain" description="HTH gntR-type" evidence="4">
    <location>
        <begin position="1"/>
        <end position="68"/>
    </location>
</feature>
<dbReference type="Pfam" id="PF00392">
    <property type="entry name" value="GntR"/>
    <property type="match status" value="1"/>
</dbReference>
<evidence type="ECO:0000313" key="5">
    <source>
        <dbReference type="EMBL" id="MDN4486864.1"/>
    </source>
</evidence>
<dbReference type="Proteomes" id="UP001172737">
    <property type="component" value="Unassembled WGS sequence"/>
</dbReference>
<keyword evidence="2" id="KW-0238">DNA-binding</keyword>
<dbReference type="GO" id="GO:0003677">
    <property type="term" value="F:DNA binding"/>
    <property type="evidence" value="ECO:0007669"/>
    <property type="project" value="UniProtKB-KW"/>
</dbReference>
<dbReference type="SMART" id="SM00895">
    <property type="entry name" value="FCD"/>
    <property type="match status" value="1"/>
</dbReference>
<dbReference type="InterPro" id="IPR000524">
    <property type="entry name" value="Tscrpt_reg_HTH_GntR"/>
</dbReference>
<comment type="caution">
    <text evidence="5">The sequence shown here is derived from an EMBL/GenBank/DDBJ whole genome shotgun (WGS) entry which is preliminary data.</text>
</comment>
<evidence type="ECO:0000259" key="4">
    <source>
        <dbReference type="PROSITE" id="PS50949"/>
    </source>
</evidence>
<dbReference type="InterPro" id="IPR036390">
    <property type="entry name" value="WH_DNA-bd_sf"/>
</dbReference>
<dbReference type="PROSITE" id="PS50949">
    <property type="entry name" value="HTH_GNTR"/>
    <property type="match status" value="1"/>
</dbReference>
<evidence type="ECO:0000256" key="3">
    <source>
        <dbReference type="ARBA" id="ARBA00023163"/>
    </source>
</evidence>
<dbReference type="PANTHER" id="PTHR43537">
    <property type="entry name" value="TRANSCRIPTIONAL REGULATOR, GNTR FAMILY"/>
    <property type="match status" value="1"/>
</dbReference>
<dbReference type="Pfam" id="PF07729">
    <property type="entry name" value="FCD"/>
    <property type="match status" value="1"/>
</dbReference>
<keyword evidence="1" id="KW-0805">Transcription regulation</keyword>
<gene>
    <name evidence="5" type="ORF">QQX10_01650</name>
</gene>
<dbReference type="SUPFAM" id="SSF46785">
    <property type="entry name" value="Winged helix' DNA-binding domain"/>
    <property type="match status" value="1"/>
</dbReference>
<dbReference type="Gene3D" id="1.20.120.530">
    <property type="entry name" value="GntR ligand-binding domain-like"/>
    <property type="match status" value="1"/>
</dbReference>
<dbReference type="InterPro" id="IPR036388">
    <property type="entry name" value="WH-like_DNA-bd_sf"/>
</dbReference>
<sequence length="224" mass="24700">MRTSDRVYRALRDEILDGTLAPGAPLAEIEQSARLGVSRTPLREALSRLQGDGLVAARGARGLEVAGLTLDDVRELFEIREALEVKAARLAALRRDRGVFEVLREEVREAGERLATEASRDDFYAQTARMDAAIDGAAANPYLLSALRGVRVHVARIRRLSSDDSARLRSATQEHLMILDAIIEGSETMAAYATELHLHRSLANILATMRQDPTLPPTAEERHQ</sequence>
<reference evidence="5" key="1">
    <citation type="submission" date="2023-06" db="EMBL/GenBank/DDBJ databases">
        <title>Sysu t00039.</title>
        <authorList>
            <person name="Gao L."/>
            <person name="Fang B.-Z."/>
            <person name="Li W.-J."/>
        </authorList>
    </citation>
    <scope>NUCLEOTIDE SEQUENCE</scope>
    <source>
        <strain evidence="5">SYSU T00039</strain>
    </source>
</reference>
<dbReference type="InterPro" id="IPR008920">
    <property type="entry name" value="TF_FadR/GntR_C"/>
</dbReference>
<evidence type="ECO:0000256" key="2">
    <source>
        <dbReference type="ARBA" id="ARBA00023125"/>
    </source>
</evidence>
<dbReference type="AlphaFoldDB" id="A0AAW7M0V9"/>
<name>A0AAW7M0V9_9MICO</name>
<organism evidence="5 6">
    <name type="scientific">Demequina lignilytica</name>
    <dbReference type="NCBI Taxonomy" id="3051663"/>
    <lineage>
        <taxon>Bacteria</taxon>
        <taxon>Bacillati</taxon>
        <taxon>Actinomycetota</taxon>
        <taxon>Actinomycetes</taxon>
        <taxon>Micrococcales</taxon>
        <taxon>Demequinaceae</taxon>
        <taxon>Demequina</taxon>
    </lineage>
</organism>
<dbReference type="SUPFAM" id="SSF48008">
    <property type="entry name" value="GntR ligand-binding domain-like"/>
    <property type="match status" value="1"/>
</dbReference>
<evidence type="ECO:0000256" key="1">
    <source>
        <dbReference type="ARBA" id="ARBA00023015"/>
    </source>
</evidence>
<keyword evidence="6" id="KW-1185">Reference proteome</keyword>
<dbReference type="EMBL" id="JAUHPX010000001">
    <property type="protein sequence ID" value="MDN4486864.1"/>
    <property type="molecule type" value="Genomic_DNA"/>
</dbReference>
<accession>A0AAW7M0V9</accession>